<dbReference type="EMBL" id="WHVB01000011">
    <property type="protein sequence ID" value="KAF8478573.1"/>
    <property type="molecule type" value="Genomic_DNA"/>
</dbReference>
<keyword evidence="1" id="KW-0489">Methyltransferase</keyword>
<evidence type="ECO:0000313" key="2">
    <source>
        <dbReference type="Proteomes" id="UP000759537"/>
    </source>
</evidence>
<dbReference type="SUPFAM" id="SSF53335">
    <property type="entry name" value="S-adenosyl-L-methionine-dependent methyltransferases"/>
    <property type="match status" value="1"/>
</dbReference>
<keyword evidence="1" id="KW-0808">Transferase</keyword>
<name>A0A9P5MTX0_9AGAM</name>
<dbReference type="Proteomes" id="UP000759537">
    <property type="component" value="Unassembled WGS sequence"/>
</dbReference>
<accession>A0A9P5MTX0</accession>
<dbReference type="GO" id="GO:0032259">
    <property type="term" value="P:methylation"/>
    <property type="evidence" value="ECO:0007669"/>
    <property type="project" value="UniProtKB-KW"/>
</dbReference>
<dbReference type="Gene3D" id="3.40.50.150">
    <property type="entry name" value="Vaccinia Virus protein VP39"/>
    <property type="match status" value="1"/>
</dbReference>
<proteinExistence type="predicted"/>
<dbReference type="Pfam" id="PF13489">
    <property type="entry name" value="Methyltransf_23"/>
    <property type="match status" value="1"/>
</dbReference>
<dbReference type="CDD" id="cd02440">
    <property type="entry name" value="AdoMet_MTases"/>
    <property type="match status" value="1"/>
</dbReference>
<dbReference type="AlphaFoldDB" id="A0A9P5MTX0"/>
<evidence type="ECO:0000313" key="1">
    <source>
        <dbReference type="EMBL" id="KAF8478573.1"/>
    </source>
</evidence>
<protein>
    <submittedName>
        <fullName evidence="1">S-adenosyl-L-methionine-dependent methyltransferase</fullName>
    </submittedName>
</protein>
<dbReference type="OrthoDB" id="2013972at2759"/>
<dbReference type="GO" id="GO:0008168">
    <property type="term" value="F:methyltransferase activity"/>
    <property type="evidence" value="ECO:0007669"/>
    <property type="project" value="UniProtKB-KW"/>
</dbReference>
<reference evidence="1" key="2">
    <citation type="journal article" date="2020" name="Nat. Commun.">
        <title>Large-scale genome sequencing of mycorrhizal fungi provides insights into the early evolution of symbiotic traits.</title>
        <authorList>
            <person name="Miyauchi S."/>
            <person name="Kiss E."/>
            <person name="Kuo A."/>
            <person name="Drula E."/>
            <person name="Kohler A."/>
            <person name="Sanchez-Garcia M."/>
            <person name="Morin E."/>
            <person name="Andreopoulos B."/>
            <person name="Barry K.W."/>
            <person name="Bonito G."/>
            <person name="Buee M."/>
            <person name="Carver A."/>
            <person name="Chen C."/>
            <person name="Cichocki N."/>
            <person name="Clum A."/>
            <person name="Culley D."/>
            <person name="Crous P.W."/>
            <person name="Fauchery L."/>
            <person name="Girlanda M."/>
            <person name="Hayes R.D."/>
            <person name="Keri Z."/>
            <person name="LaButti K."/>
            <person name="Lipzen A."/>
            <person name="Lombard V."/>
            <person name="Magnuson J."/>
            <person name="Maillard F."/>
            <person name="Murat C."/>
            <person name="Nolan M."/>
            <person name="Ohm R.A."/>
            <person name="Pangilinan J."/>
            <person name="Pereira M.F."/>
            <person name="Perotto S."/>
            <person name="Peter M."/>
            <person name="Pfister S."/>
            <person name="Riley R."/>
            <person name="Sitrit Y."/>
            <person name="Stielow J.B."/>
            <person name="Szollosi G."/>
            <person name="Zifcakova L."/>
            <person name="Stursova M."/>
            <person name="Spatafora J.W."/>
            <person name="Tedersoo L."/>
            <person name="Vaario L.M."/>
            <person name="Yamada A."/>
            <person name="Yan M."/>
            <person name="Wang P."/>
            <person name="Xu J."/>
            <person name="Bruns T."/>
            <person name="Baldrian P."/>
            <person name="Vilgalys R."/>
            <person name="Dunand C."/>
            <person name="Henrissat B."/>
            <person name="Grigoriev I.V."/>
            <person name="Hibbett D."/>
            <person name="Nagy L.G."/>
            <person name="Martin F.M."/>
        </authorList>
    </citation>
    <scope>NUCLEOTIDE SEQUENCE</scope>
    <source>
        <strain evidence="1">Prilba</strain>
    </source>
</reference>
<comment type="caution">
    <text evidence="1">The sequence shown here is derived from an EMBL/GenBank/DDBJ whole genome shotgun (WGS) entry which is preliminary data.</text>
</comment>
<reference evidence="1" key="1">
    <citation type="submission" date="2019-10" db="EMBL/GenBank/DDBJ databases">
        <authorList>
            <consortium name="DOE Joint Genome Institute"/>
            <person name="Kuo A."/>
            <person name="Miyauchi S."/>
            <person name="Kiss E."/>
            <person name="Drula E."/>
            <person name="Kohler A."/>
            <person name="Sanchez-Garcia M."/>
            <person name="Andreopoulos B."/>
            <person name="Barry K.W."/>
            <person name="Bonito G."/>
            <person name="Buee M."/>
            <person name="Carver A."/>
            <person name="Chen C."/>
            <person name="Cichocki N."/>
            <person name="Clum A."/>
            <person name="Culley D."/>
            <person name="Crous P.W."/>
            <person name="Fauchery L."/>
            <person name="Girlanda M."/>
            <person name="Hayes R."/>
            <person name="Keri Z."/>
            <person name="LaButti K."/>
            <person name="Lipzen A."/>
            <person name="Lombard V."/>
            <person name="Magnuson J."/>
            <person name="Maillard F."/>
            <person name="Morin E."/>
            <person name="Murat C."/>
            <person name="Nolan M."/>
            <person name="Ohm R."/>
            <person name="Pangilinan J."/>
            <person name="Pereira M."/>
            <person name="Perotto S."/>
            <person name="Peter M."/>
            <person name="Riley R."/>
            <person name="Sitrit Y."/>
            <person name="Stielow B."/>
            <person name="Szollosi G."/>
            <person name="Zifcakova L."/>
            <person name="Stursova M."/>
            <person name="Spatafora J.W."/>
            <person name="Tedersoo L."/>
            <person name="Vaario L.-M."/>
            <person name="Yamada A."/>
            <person name="Yan M."/>
            <person name="Wang P."/>
            <person name="Xu J."/>
            <person name="Bruns T."/>
            <person name="Baldrian P."/>
            <person name="Vilgalys R."/>
            <person name="Henrissat B."/>
            <person name="Grigoriev I.V."/>
            <person name="Hibbett D."/>
            <person name="Nagy L.G."/>
            <person name="Martin F.M."/>
        </authorList>
    </citation>
    <scope>NUCLEOTIDE SEQUENCE</scope>
    <source>
        <strain evidence="1">Prilba</strain>
    </source>
</reference>
<gene>
    <name evidence="1" type="ORF">DFH94DRAFT_62199</name>
</gene>
<dbReference type="InterPro" id="IPR029063">
    <property type="entry name" value="SAM-dependent_MTases_sf"/>
</dbReference>
<dbReference type="PANTHER" id="PTHR43591">
    <property type="entry name" value="METHYLTRANSFERASE"/>
    <property type="match status" value="1"/>
</dbReference>
<organism evidence="1 2">
    <name type="scientific">Russula ochroleuca</name>
    <dbReference type="NCBI Taxonomy" id="152965"/>
    <lineage>
        <taxon>Eukaryota</taxon>
        <taxon>Fungi</taxon>
        <taxon>Dikarya</taxon>
        <taxon>Basidiomycota</taxon>
        <taxon>Agaricomycotina</taxon>
        <taxon>Agaricomycetes</taxon>
        <taxon>Russulales</taxon>
        <taxon>Russulaceae</taxon>
        <taxon>Russula</taxon>
    </lineage>
</organism>
<keyword evidence="2" id="KW-1185">Reference proteome</keyword>
<dbReference type="PANTHER" id="PTHR43591:SF24">
    <property type="entry name" value="2-METHOXY-6-POLYPRENYL-1,4-BENZOQUINOL METHYLASE, MITOCHONDRIAL"/>
    <property type="match status" value="1"/>
</dbReference>
<sequence length="322" mass="36621">MCIECILPQLVDLKLHDHERFFRIVGGRRCNNLNHRYVMPADEEELRRFELFHRMVRFVFGNKIYVGPVEKVLSADRDTAGERLRVLDMGTGGGLWAIDMADEFPHVDVTGVDLAPLPPRIVPSNCTFELCDLDSRCLPYQPNSYDVVHARNMHSGIHDYPNFLKELTRILRPGGVLILIEFDLRPIADGKFTSAHAKSGIPGWCAVAEEVQRALRMRGVDTTVPERMGEIVHNLGRYDHVFQQHADIPVGFWPKDPTLLTVGQLAWMESDLLILAIRPLLLASGLEEKEVKLLTEAAQRDLYYPLVHIENRLHVVHAIKSV</sequence>